<name>A0A318L8W6_9PSEU</name>
<evidence type="ECO:0000313" key="2">
    <source>
        <dbReference type="Proteomes" id="UP000247892"/>
    </source>
</evidence>
<dbReference type="RefSeq" id="WP_110344023.1">
    <property type="nucleotide sequence ID" value="NZ_MASU01000028.1"/>
</dbReference>
<dbReference type="AlphaFoldDB" id="A0A318L8W6"/>
<evidence type="ECO:0000313" key="1">
    <source>
        <dbReference type="EMBL" id="PXY17347.1"/>
    </source>
</evidence>
<keyword evidence="2" id="KW-1185">Reference proteome</keyword>
<organism evidence="1 2">
    <name type="scientific">Prauserella flavalba</name>
    <dbReference type="NCBI Taxonomy" id="1477506"/>
    <lineage>
        <taxon>Bacteria</taxon>
        <taxon>Bacillati</taxon>
        <taxon>Actinomycetota</taxon>
        <taxon>Actinomycetes</taxon>
        <taxon>Pseudonocardiales</taxon>
        <taxon>Pseudonocardiaceae</taxon>
        <taxon>Prauserella</taxon>
    </lineage>
</organism>
<comment type="caution">
    <text evidence="1">The sequence shown here is derived from an EMBL/GenBank/DDBJ whole genome shotgun (WGS) entry which is preliminary data.</text>
</comment>
<dbReference type="Proteomes" id="UP000247892">
    <property type="component" value="Unassembled WGS sequence"/>
</dbReference>
<proteinExistence type="predicted"/>
<dbReference type="EMBL" id="MASU01000028">
    <property type="protein sequence ID" value="PXY17347.1"/>
    <property type="molecule type" value="Genomic_DNA"/>
</dbReference>
<dbReference type="OrthoDB" id="3698537at2"/>
<accession>A0A318L8W6</accession>
<sequence>MKLKLTLTPDNGDPIEVESSSKDILNWERTTKGASFGSFIDNMHLADLYKIAWFAARRINAFGGTLKEFEETYELDLDRKDEDDDEDELDPTQ</sequence>
<protein>
    <submittedName>
        <fullName evidence="1">Uncharacterized protein</fullName>
    </submittedName>
</protein>
<reference evidence="1 2" key="1">
    <citation type="submission" date="2016-07" db="EMBL/GenBank/DDBJ databases">
        <title>Draft genome sequence of Prauserella sp. YIM 121212, isolated from alkaline soil.</title>
        <authorList>
            <person name="Ruckert C."/>
            <person name="Albersmeier A."/>
            <person name="Jiang C.-L."/>
            <person name="Jiang Y."/>
            <person name="Kalinowski J."/>
            <person name="Schneider O."/>
            <person name="Winkler A."/>
            <person name="Zotchev S.B."/>
        </authorList>
    </citation>
    <scope>NUCLEOTIDE SEQUENCE [LARGE SCALE GENOMIC DNA]</scope>
    <source>
        <strain evidence="1 2">YIM 121212</strain>
    </source>
</reference>
<gene>
    <name evidence="1" type="ORF">BA062_37695</name>
</gene>